<dbReference type="AlphaFoldDB" id="L1JVZ2"/>
<evidence type="ECO:0000313" key="4">
    <source>
        <dbReference type="Proteomes" id="UP000011087"/>
    </source>
</evidence>
<name>L1JVZ2_GUITC</name>
<dbReference type="HOGENOM" id="CLU_391531_0_0_1"/>
<evidence type="ECO:0000313" key="3">
    <source>
        <dbReference type="EnsemblProtists" id="EKX52494"/>
    </source>
</evidence>
<dbReference type="EnsemblProtists" id="EKX52494">
    <property type="protein sequence ID" value="EKX52494"/>
    <property type="gene ID" value="GUITHDRAFT_133576"/>
</dbReference>
<dbReference type="EMBL" id="JH992972">
    <property type="protein sequence ID" value="EKX52494.1"/>
    <property type="molecule type" value="Genomic_DNA"/>
</dbReference>
<keyword evidence="4" id="KW-1185">Reference proteome</keyword>
<dbReference type="PaxDb" id="55529-EKX52494"/>
<dbReference type="PROSITE" id="PS50082">
    <property type="entry name" value="WD_REPEATS_2"/>
    <property type="match status" value="1"/>
</dbReference>
<organism evidence="2">
    <name type="scientific">Guillardia theta (strain CCMP2712)</name>
    <name type="common">Cryptophyte</name>
    <dbReference type="NCBI Taxonomy" id="905079"/>
    <lineage>
        <taxon>Eukaryota</taxon>
        <taxon>Cryptophyceae</taxon>
        <taxon>Pyrenomonadales</taxon>
        <taxon>Geminigeraceae</taxon>
        <taxon>Guillardia</taxon>
    </lineage>
</organism>
<reference evidence="2 4" key="1">
    <citation type="journal article" date="2012" name="Nature">
        <title>Algal genomes reveal evolutionary mosaicism and the fate of nucleomorphs.</title>
        <authorList>
            <consortium name="DOE Joint Genome Institute"/>
            <person name="Curtis B.A."/>
            <person name="Tanifuji G."/>
            <person name="Burki F."/>
            <person name="Gruber A."/>
            <person name="Irimia M."/>
            <person name="Maruyama S."/>
            <person name="Arias M.C."/>
            <person name="Ball S.G."/>
            <person name="Gile G.H."/>
            <person name="Hirakawa Y."/>
            <person name="Hopkins J.F."/>
            <person name="Kuo A."/>
            <person name="Rensing S.A."/>
            <person name="Schmutz J."/>
            <person name="Symeonidi A."/>
            <person name="Elias M."/>
            <person name="Eveleigh R.J."/>
            <person name="Herman E.K."/>
            <person name="Klute M.J."/>
            <person name="Nakayama T."/>
            <person name="Obornik M."/>
            <person name="Reyes-Prieto A."/>
            <person name="Armbrust E.V."/>
            <person name="Aves S.J."/>
            <person name="Beiko R.G."/>
            <person name="Coutinho P."/>
            <person name="Dacks J.B."/>
            <person name="Durnford D.G."/>
            <person name="Fast N.M."/>
            <person name="Green B.R."/>
            <person name="Grisdale C.J."/>
            <person name="Hempel F."/>
            <person name="Henrissat B."/>
            <person name="Hoppner M.P."/>
            <person name="Ishida K."/>
            <person name="Kim E."/>
            <person name="Koreny L."/>
            <person name="Kroth P.G."/>
            <person name="Liu Y."/>
            <person name="Malik S.B."/>
            <person name="Maier U.G."/>
            <person name="McRose D."/>
            <person name="Mock T."/>
            <person name="Neilson J.A."/>
            <person name="Onodera N.T."/>
            <person name="Poole A.M."/>
            <person name="Pritham E.J."/>
            <person name="Richards T.A."/>
            <person name="Rocap G."/>
            <person name="Roy S.W."/>
            <person name="Sarai C."/>
            <person name="Schaack S."/>
            <person name="Shirato S."/>
            <person name="Slamovits C.H."/>
            <person name="Spencer D.F."/>
            <person name="Suzuki S."/>
            <person name="Worden A.Z."/>
            <person name="Zauner S."/>
            <person name="Barry K."/>
            <person name="Bell C."/>
            <person name="Bharti A.K."/>
            <person name="Crow J.A."/>
            <person name="Grimwood J."/>
            <person name="Kramer R."/>
            <person name="Lindquist E."/>
            <person name="Lucas S."/>
            <person name="Salamov A."/>
            <person name="McFadden G.I."/>
            <person name="Lane C.E."/>
            <person name="Keeling P.J."/>
            <person name="Gray M.W."/>
            <person name="Grigoriev I.V."/>
            <person name="Archibald J.M."/>
        </authorList>
    </citation>
    <scope>NUCLEOTIDE SEQUENCE</scope>
    <source>
        <strain evidence="2 4">CCMP2712</strain>
    </source>
</reference>
<protein>
    <submittedName>
        <fullName evidence="2 3">Uncharacterized protein</fullName>
    </submittedName>
</protein>
<reference evidence="4" key="2">
    <citation type="submission" date="2012-11" db="EMBL/GenBank/DDBJ databases">
        <authorList>
            <person name="Kuo A."/>
            <person name="Curtis B.A."/>
            <person name="Tanifuji G."/>
            <person name="Burki F."/>
            <person name="Gruber A."/>
            <person name="Irimia M."/>
            <person name="Maruyama S."/>
            <person name="Arias M.C."/>
            <person name="Ball S.G."/>
            <person name="Gile G.H."/>
            <person name="Hirakawa Y."/>
            <person name="Hopkins J.F."/>
            <person name="Rensing S.A."/>
            <person name="Schmutz J."/>
            <person name="Symeonidi A."/>
            <person name="Elias M."/>
            <person name="Eveleigh R.J."/>
            <person name="Herman E.K."/>
            <person name="Klute M.J."/>
            <person name="Nakayama T."/>
            <person name="Obornik M."/>
            <person name="Reyes-Prieto A."/>
            <person name="Armbrust E.V."/>
            <person name="Aves S.J."/>
            <person name="Beiko R.G."/>
            <person name="Coutinho P."/>
            <person name="Dacks J.B."/>
            <person name="Durnford D.G."/>
            <person name="Fast N.M."/>
            <person name="Green B.R."/>
            <person name="Grisdale C."/>
            <person name="Hempe F."/>
            <person name="Henrissat B."/>
            <person name="Hoppner M.P."/>
            <person name="Ishida K.-I."/>
            <person name="Kim E."/>
            <person name="Koreny L."/>
            <person name="Kroth P.G."/>
            <person name="Liu Y."/>
            <person name="Malik S.-B."/>
            <person name="Maier U.G."/>
            <person name="McRose D."/>
            <person name="Mock T."/>
            <person name="Neilson J.A."/>
            <person name="Onodera N.T."/>
            <person name="Poole A.M."/>
            <person name="Pritham E.J."/>
            <person name="Richards T.A."/>
            <person name="Rocap G."/>
            <person name="Roy S.W."/>
            <person name="Sarai C."/>
            <person name="Schaack S."/>
            <person name="Shirato S."/>
            <person name="Slamovits C.H."/>
            <person name="Spencer D.F."/>
            <person name="Suzuki S."/>
            <person name="Worden A.Z."/>
            <person name="Zauner S."/>
            <person name="Barry K."/>
            <person name="Bell C."/>
            <person name="Bharti A.K."/>
            <person name="Crow J.A."/>
            <person name="Grimwood J."/>
            <person name="Kramer R."/>
            <person name="Lindquist E."/>
            <person name="Lucas S."/>
            <person name="Salamov A."/>
            <person name="McFadden G.I."/>
            <person name="Lane C.E."/>
            <person name="Keeling P.J."/>
            <person name="Gray M.W."/>
            <person name="Grigoriev I.V."/>
            <person name="Archibald J.M."/>
        </authorList>
    </citation>
    <scope>NUCLEOTIDE SEQUENCE</scope>
    <source>
        <strain evidence="4">CCMP2712</strain>
    </source>
</reference>
<accession>L1JVZ2</accession>
<dbReference type="GeneID" id="17309232"/>
<dbReference type="Gene3D" id="2.130.10.10">
    <property type="entry name" value="YVTN repeat-like/Quinoprotein amine dehydrogenase"/>
    <property type="match status" value="1"/>
</dbReference>
<dbReference type="Proteomes" id="UP000011087">
    <property type="component" value="Unassembled WGS sequence"/>
</dbReference>
<keyword evidence="1" id="KW-0853">WD repeat</keyword>
<dbReference type="KEGG" id="gtt:GUITHDRAFT_133576"/>
<feature type="repeat" description="WD" evidence="1">
    <location>
        <begin position="234"/>
        <end position="256"/>
    </location>
</feature>
<gene>
    <name evidence="2" type="ORF">GUITHDRAFT_133576</name>
</gene>
<dbReference type="SUPFAM" id="SSF50978">
    <property type="entry name" value="WD40 repeat-like"/>
    <property type="match status" value="1"/>
</dbReference>
<reference evidence="3" key="3">
    <citation type="submission" date="2016-03" db="UniProtKB">
        <authorList>
            <consortium name="EnsemblProtists"/>
        </authorList>
    </citation>
    <scope>IDENTIFICATION</scope>
</reference>
<dbReference type="InterPro" id="IPR001680">
    <property type="entry name" value="WD40_rpt"/>
</dbReference>
<dbReference type="RefSeq" id="XP_005839474.1">
    <property type="nucleotide sequence ID" value="XM_005839417.1"/>
</dbReference>
<sequence>MLSLLYRALDDTKTRCASIHPSMPWVAAGDDRGYVGAVLRVSIHDYSQNMQMYKARSFASLLTLMSLPQAQVEQGLEGRAIGAKCSPVRHLIFCDAHANEWKERAILDESLPLEDAATFKGDASGPSGMMDGEARLLIVTDSALLFLDYITLQVKEVRGIDPRSILQLHLVPGRRIPRVACACSDGIVRILSCSMQAGAAKELQSGRSRALAHLSSCASCKPKEGREHVMKVGLVAASSDGYIHLWDLNNSQNVSTVQAAGHIQSLAPSSPACQSFVVMYVDKTMGMWEVSPQLREVQRLKLHEAKTRQGNASLDHVVGLRQRHPHGLVWLLLGSKHANIELLSSHCSASGFMVEATRDYTSLLHLPDVMGRGDKKMPSKFKMYAAVSSELQGDVLGLATSHGLLVFRLEMGGGNHVQEVQPESVEASKSFVMLERNANDKHVEFSLLHGSVSVPNHPLPPCTGHLPMLRVEWRHALPGEAFAADDQDVSSRLPVLKTAGEGRGSILSILSHKPPSPQDPSTRRVQFVRRKEGKFHVVEAMSCQDAAWDSEGEKCAVLLPHSPSNIPRGDGEHNFSTAAVVLDWSGDHARARRAEIILQANVEKLLDGALLCGIFAKKEGQGSGCMFYQWDGSPASAVLPAPDMVKWSRTRTMCAAAYKSFISIFQRRQEDVYMQSILFFASRHSLHMWSAVFPNDQPVEIGRAF</sequence>
<proteinExistence type="predicted"/>
<evidence type="ECO:0000256" key="1">
    <source>
        <dbReference type="PROSITE-ProRule" id="PRU00221"/>
    </source>
</evidence>
<dbReference type="InterPro" id="IPR015943">
    <property type="entry name" value="WD40/YVTN_repeat-like_dom_sf"/>
</dbReference>
<dbReference type="InterPro" id="IPR036322">
    <property type="entry name" value="WD40_repeat_dom_sf"/>
</dbReference>
<evidence type="ECO:0000313" key="2">
    <source>
        <dbReference type="EMBL" id="EKX52494.1"/>
    </source>
</evidence>